<evidence type="ECO:0000256" key="13">
    <source>
        <dbReference type="SAM" id="MobiDB-lite"/>
    </source>
</evidence>
<evidence type="ECO:0000256" key="10">
    <source>
        <dbReference type="ARBA" id="ARBA00022967"/>
    </source>
</evidence>
<feature type="transmembrane region" description="Helical" evidence="14">
    <location>
        <begin position="90"/>
        <end position="108"/>
    </location>
</feature>
<dbReference type="GO" id="GO:0000329">
    <property type="term" value="C:fungal-type vacuole membrane"/>
    <property type="evidence" value="ECO:0007669"/>
    <property type="project" value="UniProtKB-ARBA"/>
</dbReference>
<feature type="domain" description="ABC transmembrane type-1" evidence="16">
    <location>
        <begin position="969"/>
        <end position="1255"/>
    </location>
</feature>
<evidence type="ECO:0000256" key="11">
    <source>
        <dbReference type="ARBA" id="ARBA00022989"/>
    </source>
</evidence>
<evidence type="ECO:0000256" key="8">
    <source>
        <dbReference type="ARBA" id="ARBA00022741"/>
    </source>
</evidence>
<feature type="transmembrane region" description="Helical" evidence="14">
    <location>
        <begin position="521"/>
        <end position="542"/>
    </location>
</feature>
<dbReference type="CDD" id="cd18595">
    <property type="entry name" value="ABC_6TM_MRP1_2_3_6_D1_like"/>
    <property type="match status" value="1"/>
</dbReference>
<dbReference type="InterPro" id="IPR003439">
    <property type="entry name" value="ABC_transporter-like_ATP-bd"/>
</dbReference>
<feature type="compositionally biased region" description="Acidic residues" evidence="13">
    <location>
        <begin position="855"/>
        <end position="868"/>
    </location>
</feature>
<keyword evidence="11 14" id="KW-1133">Transmembrane helix</keyword>
<evidence type="ECO:0000256" key="4">
    <source>
        <dbReference type="ARBA" id="ARBA00022553"/>
    </source>
</evidence>
<feature type="transmembrane region" description="Helical" evidence="14">
    <location>
        <begin position="337"/>
        <end position="358"/>
    </location>
</feature>
<reference evidence="17 18" key="1">
    <citation type="submission" date="2016-07" db="EMBL/GenBank/DDBJ databases">
        <title>Pervasive Adenine N6-methylation of Active Genes in Fungi.</title>
        <authorList>
            <consortium name="DOE Joint Genome Institute"/>
            <person name="Mondo S.J."/>
            <person name="Dannebaum R.O."/>
            <person name="Kuo R.C."/>
            <person name="Labutti K."/>
            <person name="Haridas S."/>
            <person name="Kuo A."/>
            <person name="Salamov A."/>
            <person name="Ahrendt S.R."/>
            <person name="Lipzen A."/>
            <person name="Sullivan W."/>
            <person name="Andreopoulos W.B."/>
            <person name="Clum A."/>
            <person name="Lindquist E."/>
            <person name="Daum C."/>
            <person name="Ramamoorthy G.K."/>
            <person name="Gryganskyi A."/>
            <person name="Culley D."/>
            <person name="Magnuson J.K."/>
            <person name="James T.Y."/>
            <person name="O'Malley M.A."/>
            <person name="Stajich J.E."/>
            <person name="Spatafora J.W."/>
            <person name="Visel A."/>
            <person name="Grigoriev I.V."/>
        </authorList>
    </citation>
    <scope>NUCLEOTIDE SEQUENCE [LARGE SCALE GENOMIC DNA]</scope>
    <source>
        <strain evidence="17 18">NRRL 1336</strain>
    </source>
</reference>
<dbReference type="FunFam" id="1.20.1560.10:FF:000020">
    <property type="entry name" value="ABC metal ion transporter"/>
    <property type="match status" value="1"/>
</dbReference>
<name>A0A1X2IIK9_9FUNG</name>
<dbReference type="InterPro" id="IPR003593">
    <property type="entry name" value="AAA+_ATPase"/>
</dbReference>
<dbReference type="GO" id="GO:0042592">
    <property type="term" value="P:homeostatic process"/>
    <property type="evidence" value="ECO:0007669"/>
    <property type="project" value="UniProtKB-ARBA"/>
</dbReference>
<dbReference type="PANTHER" id="PTHR24223:SF443">
    <property type="entry name" value="MULTIDRUG-RESISTANCE LIKE PROTEIN 1, ISOFORM I"/>
    <property type="match status" value="1"/>
</dbReference>
<keyword evidence="4" id="KW-0597">Phosphoprotein</keyword>
<dbReference type="EMBL" id="MCGE01000010">
    <property type="protein sequence ID" value="ORZ17222.1"/>
    <property type="molecule type" value="Genomic_DNA"/>
</dbReference>
<dbReference type="FunFam" id="3.40.50.300:FF:000074">
    <property type="entry name" value="Multidrug resistance-associated protein 5 isoform 1"/>
    <property type="match status" value="1"/>
</dbReference>
<evidence type="ECO:0000256" key="1">
    <source>
        <dbReference type="ARBA" id="ARBA00004128"/>
    </source>
</evidence>
<evidence type="ECO:0000256" key="9">
    <source>
        <dbReference type="ARBA" id="ARBA00022840"/>
    </source>
</evidence>
<dbReference type="FunFam" id="1.20.1560.10:FF:000001">
    <property type="entry name" value="ATP-binding cassette subfamily C member 1"/>
    <property type="match status" value="1"/>
</dbReference>
<keyword evidence="3" id="KW-0813">Transport</keyword>
<evidence type="ECO:0000256" key="3">
    <source>
        <dbReference type="ARBA" id="ARBA00022448"/>
    </source>
</evidence>
<dbReference type="Gene3D" id="3.40.50.300">
    <property type="entry name" value="P-loop containing nucleotide triphosphate hydrolases"/>
    <property type="match status" value="2"/>
</dbReference>
<feature type="transmembrane region" description="Helical" evidence="14">
    <location>
        <begin position="965"/>
        <end position="985"/>
    </location>
</feature>
<dbReference type="Pfam" id="PF00664">
    <property type="entry name" value="ABC_membrane"/>
    <property type="match status" value="2"/>
</dbReference>
<feature type="transmembrane region" description="Helical" evidence="14">
    <location>
        <begin position="180"/>
        <end position="198"/>
    </location>
</feature>
<keyword evidence="5" id="KW-0926">Vacuole</keyword>
<comment type="caution">
    <text evidence="17">The sequence shown here is derived from an EMBL/GenBank/DDBJ whole genome shotgun (WGS) entry which is preliminary data.</text>
</comment>
<evidence type="ECO:0000259" key="15">
    <source>
        <dbReference type="PROSITE" id="PS50893"/>
    </source>
</evidence>
<dbReference type="PANTHER" id="PTHR24223">
    <property type="entry name" value="ATP-BINDING CASSETTE SUB-FAMILY C"/>
    <property type="match status" value="1"/>
</dbReference>
<dbReference type="CDD" id="cd03244">
    <property type="entry name" value="ABCC_MRP_domain2"/>
    <property type="match status" value="1"/>
</dbReference>
<dbReference type="GO" id="GO:0016887">
    <property type="term" value="F:ATP hydrolysis activity"/>
    <property type="evidence" value="ECO:0007669"/>
    <property type="project" value="InterPro"/>
</dbReference>
<gene>
    <name evidence="17" type="ORF">BCR42DRAFT_374380</name>
</gene>
<evidence type="ECO:0000259" key="16">
    <source>
        <dbReference type="PROSITE" id="PS50929"/>
    </source>
</evidence>
<dbReference type="InterPro" id="IPR036640">
    <property type="entry name" value="ABC1_TM_sf"/>
</dbReference>
<keyword evidence="8" id="KW-0547">Nucleotide-binding</keyword>
<feature type="transmembrane region" description="Helical" evidence="14">
    <location>
        <begin position="1091"/>
        <end position="1123"/>
    </location>
</feature>
<feature type="transmembrane region" description="Helical" evidence="14">
    <location>
        <begin position="149"/>
        <end position="168"/>
    </location>
</feature>
<dbReference type="Proteomes" id="UP000193560">
    <property type="component" value="Unassembled WGS sequence"/>
</dbReference>
<keyword evidence="10" id="KW-1278">Translocase</keyword>
<feature type="transmembrane region" description="Helical" evidence="14">
    <location>
        <begin position="554"/>
        <end position="576"/>
    </location>
</feature>
<feature type="transmembrane region" description="Helical" evidence="14">
    <location>
        <begin position="120"/>
        <end position="137"/>
    </location>
</feature>
<accession>A0A1X2IIK9</accession>
<dbReference type="PROSITE" id="PS50893">
    <property type="entry name" value="ABC_TRANSPORTER_2"/>
    <property type="match status" value="2"/>
</dbReference>
<dbReference type="CDD" id="cd03250">
    <property type="entry name" value="ABCC_MRP_domain1"/>
    <property type="match status" value="1"/>
</dbReference>
<dbReference type="SUPFAM" id="SSF90123">
    <property type="entry name" value="ABC transporter transmembrane region"/>
    <property type="match status" value="2"/>
</dbReference>
<dbReference type="Pfam" id="PF00005">
    <property type="entry name" value="ABC_tran"/>
    <property type="match status" value="2"/>
</dbReference>
<evidence type="ECO:0000256" key="5">
    <source>
        <dbReference type="ARBA" id="ARBA00022554"/>
    </source>
</evidence>
<sequence length="1530" mass="172344">MDESGQWLFKSPDNDSDIPSWNDFCPNNEGWGPFSTVRVPDFTPCFEESVVLLVPAAYLLVFGLARVWILSKRENLSSDMTRNWLYFAKMITLVALLLTTVASTWIVASQTDSWLDNAPLLAKLFNAFVLVFAIGLHQLEYFRNTISSAVLLFYWLFVLIVDGVKLRTLLLLRQQTSDSVQFSLFVTSFALSLLVFVLECTPRPKSQYVLLEESSLDCPEDTSNIFSRLTFEWMTPLMRLGYEKPLTMDDLWDLKQDDQSGIVGEKFEKYWDIEMRKEHPSLLRALVHTLGGPFFLAALFKALQDVLQFTQPLLLKELMVWVASYATSSPEPAYRGILIAVGMFVTAVCQTMFLHQYFHRCFMTGMRLRAALVTAIYRKTLLLSNASRQQSTVGEIVNHMSVDAQRLMDLCTYLHIVWSGPLQIVIALVFLYGTMGPSIWAGVAVLILTIPLNTYLAKKMRAYQKTQMGNKDARVKLMNEILNGIRVIKLYAWESPFFDKISFIRNDLELNMLRKIGVLSAVQNFTWSSIPFLVSLSSFALFVMFADRPLTSDIAFVAISLFTLLQFPLAVFPNVITSTIEASVSLFRIEGYLSSEELDPNAVTHEDYKTQDDWTLDTPLLEINNGTFKWAKEDEQPVLENVDIGLKKGDVTAVVGRVGSGKSSLMSAILGDTVKVDGKVVVRGSLAYVPQQPWVMNATVRENITFGHRFDPEFYDRVLEACSLKSDIQILSAGDQTEIGERGINLSGGQKARVSLARAIYARADIYLLDDPLSAVDAHVGRHIFDHVIGPDGILKNKARLLVTHGISYLPKVDKVVMLRDGKIALNDTYENLMDQRTELYALMTDFGNQADRSDGDDNDDQDTDETFDNNSNTDALVDLATDIGRNEEEASLNKDTELIRRERLNSISSAMSVQTLRRASMVTLNKKNKKLHMEDKERLITVEESAKGSVDSDVYKQYAKSCSAIGVAVVIIFLILAQITQVGANLWLKEWSNSNQQNQNNNNVWWYLGIYAVIGWSSTIFQVIQTLALWVTCAIRSAKVLHSEMLDSVIRSPMSFFDTTPLGRILNRFSKDQHTVDEVLPRSFGAYFRVLFYVVATIGIIAFSTPFFMVMIVPIGFIYMYVQRYYLTTSRELKRLDSVGKSPVYSHFQETISGVSTIRAYEQQSRFTYENELKLDDNQRAYYPSIACNRWLAVRLEFLGSIIIFGAAIFAVGGVLYGSESYIDPGLVGLSVSYALSVTQALNWVIRSFCEIETNIVSVERIKEYIDLPREKYDSIRGISPMWPEKGEIEFNDYATRYREGLDLAIRNVSFKIAPKEKIGVCGRTGSGKTSLTLSLFRIIEAAQGNITIDGIDISTLRLFDLRSRLTIIPQEPVLFYGTVRSNLDPFGTSDDAELWQALQNAHLADHVSNMEGKLNATVLEGGDNFSVGQRQLICLARALLRHTSILVLDEATAAIDVETDAIIQETIREQFKQCTIITIAHRINTVMDSDRILVLEKGSILEFDTPQALLADKESSFYSMSKEAGLVE</sequence>
<dbReference type="FunFam" id="3.40.50.300:FF:000450">
    <property type="entry name" value="ABC transporter C family member 2"/>
    <property type="match status" value="1"/>
</dbReference>
<dbReference type="GO" id="GO:0005524">
    <property type="term" value="F:ATP binding"/>
    <property type="evidence" value="ECO:0007669"/>
    <property type="project" value="UniProtKB-KW"/>
</dbReference>
<evidence type="ECO:0000313" key="18">
    <source>
        <dbReference type="Proteomes" id="UP000193560"/>
    </source>
</evidence>
<evidence type="ECO:0000256" key="14">
    <source>
        <dbReference type="SAM" id="Phobius"/>
    </source>
</evidence>
<dbReference type="InterPro" id="IPR027417">
    <property type="entry name" value="P-loop_NTPase"/>
</dbReference>
<feature type="transmembrane region" description="Helical" evidence="14">
    <location>
        <begin position="1199"/>
        <end position="1220"/>
    </location>
</feature>
<feature type="region of interest" description="Disordered" evidence="13">
    <location>
        <begin position="851"/>
        <end position="873"/>
    </location>
</feature>
<comment type="similarity">
    <text evidence="2">Belongs to the ABC transporter superfamily. ABCC family. Conjugate transporter (TC 3.A.1.208) subfamily.</text>
</comment>
<dbReference type="InterPro" id="IPR011527">
    <property type="entry name" value="ABC1_TM_dom"/>
</dbReference>
<evidence type="ECO:0000256" key="2">
    <source>
        <dbReference type="ARBA" id="ARBA00009726"/>
    </source>
</evidence>
<feature type="transmembrane region" description="Helical" evidence="14">
    <location>
        <begin position="439"/>
        <end position="457"/>
    </location>
</feature>
<keyword evidence="7" id="KW-0677">Repeat</keyword>
<feature type="transmembrane region" description="Helical" evidence="14">
    <location>
        <begin position="50"/>
        <end position="69"/>
    </location>
</feature>
<comment type="subcellular location">
    <subcellularLocation>
        <location evidence="1">Vacuole membrane</location>
        <topology evidence="1">Multi-pass membrane protein</topology>
    </subcellularLocation>
</comment>
<dbReference type="SUPFAM" id="SSF52540">
    <property type="entry name" value="P-loop containing nucleoside triphosphate hydrolases"/>
    <property type="match status" value="2"/>
</dbReference>
<dbReference type="InterPro" id="IPR017871">
    <property type="entry name" value="ABC_transporter-like_CS"/>
</dbReference>
<dbReference type="Gene3D" id="1.20.1560.10">
    <property type="entry name" value="ABC transporter type 1, transmembrane domain"/>
    <property type="match status" value="2"/>
</dbReference>
<keyword evidence="18" id="KW-1185">Reference proteome</keyword>
<evidence type="ECO:0000313" key="17">
    <source>
        <dbReference type="EMBL" id="ORZ17222.1"/>
    </source>
</evidence>
<feature type="transmembrane region" description="Helical" evidence="14">
    <location>
        <begin position="285"/>
        <end position="303"/>
    </location>
</feature>
<feature type="domain" description="ABC transmembrane type-1" evidence="16">
    <location>
        <begin position="295"/>
        <end position="581"/>
    </location>
</feature>
<dbReference type="OrthoDB" id="6500128at2759"/>
<feature type="domain" description="ABC transporter" evidence="15">
    <location>
        <begin position="621"/>
        <end position="846"/>
    </location>
</feature>
<organism evidence="17 18">
    <name type="scientific">Absidia repens</name>
    <dbReference type="NCBI Taxonomy" id="90262"/>
    <lineage>
        <taxon>Eukaryota</taxon>
        <taxon>Fungi</taxon>
        <taxon>Fungi incertae sedis</taxon>
        <taxon>Mucoromycota</taxon>
        <taxon>Mucoromycotina</taxon>
        <taxon>Mucoromycetes</taxon>
        <taxon>Mucorales</taxon>
        <taxon>Cunninghamellaceae</taxon>
        <taxon>Absidia</taxon>
    </lineage>
</organism>
<dbReference type="GO" id="GO:0140359">
    <property type="term" value="F:ABC-type transporter activity"/>
    <property type="evidence" value="ECO:0007669"/>
    <property type="project" value="InterPro"/>
</dbReference>
<dbReference type="SMART" id="SM00382">
    <property type="entry name" value="AAA"/>
    <property type="match status" value="2"/>
</dbReference>
<evidence type="ECO:0000256" key="7">
    <source>
        <dbReference type="ARBA" id="ARBA00022737"/>
    </source>
</evidence>
<evidence type="ECO:0000256" key="12">
    <source>
        <dbReference type="ARBA" id="ARBA00023136"/>
    </source>
</evidence>
<feature type="domain" description="ABC transporter" evidence="15">
    <location>
        <begin position="1290"/>
        <end position="1524"/>
    </location>
</feature>
<dbReference type="PROSITE" id="PS50929">
    <property type="entry name" value="ABC_TM1F"/>
    <property type="match status" value="2"/>
</dbReference>
<dbReference type="InterPro" id="IPR050173">
    <property type="entry name" value="ABC_transporter_C-like"/>
</dbReference>
<protein>
    <submittedName>
        <fullName evidence="17">Multi drug resistance-associated protein MRP</fullName>
    </submittedName>
</protein>
<feature type="transmembrane region" description="Helical" evidence="14">
    <location>
        <begin position="1005"/>
        <end position="1032"/>
    </location>
</feature>
<evidence type="ECO:0000256" key="6">
    <source>
        <dbReference type="ARBA" id="ARBA00022692"/>
    </source>
</evidence>
<keyword evidence="6 14" id="KW-0812">Transmembrane</keyword>
<dbReference type="STRING" id="90262.A0A1X2IIK9"/>
<dbReference type="Pfam" id="PF24357">
    <property type="entry name" value="TMD0_ABC"/>
    <property type="match status" value="1"/>
</dbReference>
<dbReference type="PROSITE" id="PS00211">
    <property type="entry name" value="ABC_TRANSPORTER_1"/>
    <property type="match status" value="2"/>
</dbReference>
<keyword evidence="9" id="KW-0067">ATP-binding</keyword>
<keyword evidence="12 14" id="KW-0472">Membrane</keyword>
<feature type="transmembrane region" description="Helical" evidence="14">
    <location>
        <begin position="410"/>
        <end position="433"/>
    </location>
</feature>
<dbReference type="InterPro" id="IPR056227">
    <property type="entry name" value="TMD0_ABC"/>
</dbReference>
<proteinExistence type="inferred from homology"/>
<dbReference type="CDD" id="cd18603">
    <property type="entry name" value="ABC_6TM_MRP1_2_3_6_D2_like"/>
    <property type="match status" value="1"/>
</dbReference>